<feature type="domain" description="DUF834" evidence="2">
    <location>
        <begin position="86"/>
        <end position="138"/>
    </location>
</feature>
<feature type="compositionally biased region" description="Low complexity" evidence="1">
    <location>
        <begin position="127"/>
        <end position="140"/>
    </location>
</feature>
<evidence type="ECO:0000256" key="1">
    <source>
        <dbReference type="SAM" id="MobiDB-lite"/>
    </source>
</evidence>
<evidence type="ECO:0000313" key="3">
    <source>
        <dbReference type="EMBL" id="BAD62213.1"/>
    </source>
</evidence>
<reference evidence="4" key="1">
    <citation type="journal article" date="2005" name="Nature">
        <title>The map-based sequence of the rice genome.</title>
        <authorList>
            <consortium name="International rice genome sequencing project (IRGSP)"/>
            <person name="Matsumoto T."/>
            <person name="Wu J."/>
            <person name="Kanamori H."/>
            <person name="Katayose Y."/>
            <person name="Fujisawa M."/>
            <person name="Namiki N."/>
            <person name="Mizuno H."/>
            <person name="Yamamoto K."/>
            <person name="Antonio B.A."/>
            <person name="Baba T."/>
            <person name="Sakata K."/>
            <person name="Nagamura Y."/>
            <person name="Aoki H."/>
            <person name="Arikawa K."/>
            <person name="Arita K."/>
            <person name="Bito T."/>
            <person name="Chiden Y."/>
            <person name="Fujitsuka N."/>
            <person name="Fukunaka R."/>
            <person name="Hamada M."/>
            <person name="Harada C."/>
            <person name="Hayashi A."/>
            <person name="Hijishita S."/>
            <person name="Honda M."/>
            <person name="Hosokawa S."/>
            <person name="Ichikawa Y."/>
            <person name="Idonuma A."/>
            <person name="Iijima M."/>
            <person name="Ikeda M."/>
            <person name="Ikeno M."/>
            <person name="Ito K."/>
            <person name="Ito S."/>
            <person name="Ito T."/>
            <person name="Ito Y."/>
            <person name="Ito Y."/>
            <person name="Iwabuchi A."/>
            <person name="Kamiya K."/>
            <person name="Karasawa W."/>
            <person name="Kurita K."/>
            <person name="Katagiri S."/>
            <person name="Kikuta A."/>
            <person name="Kobayashi H."/>
            <person name="Kobayashi N."/>
            <person name="Machita K."/>
            <person name="Maehara T."/>
            <person name="Masukawa M."/>
            <person name="Mizubayashi T."/>
            <person name="Mukai Y."/>
            <person name="Nagasaki H."/>
            <person name="Nagata Y."/>
            <person name="Naito S."/>
            <person name="Nakashima M."/>
            <person name="Nakama Y."/>
            <person name="Nakamichi Y."/>
            <person name="Nakamura M."/>
            <person name="Meguro A."/>
            <person name="Negishi M."/>
            <person name="Ohta I."/>
            <person name="Ohta T."/>
            <person name="Okamoto M."/>
            <person name="Ono N."/>
            <person name="Saji S."/>
            <person name="Sakaguchi M."/>
            <person name="Sakai K."/>
            <person name="Shibata M."/>
            <person name="Shimokawa T."/>
            <person name="Song J."/>
            <person name="Takazaki Y."/>
            <person name="Terasawa K."/>
            <person name="Tsugane M."/>
            <person name="Tsuji K."/>
            <person name="Ueda S."/>
            <person name="Waki K."/>
            <person name="Yamagata H."/>
            <person name="Yamamoto M."/>
            <person name="Yamamoto S."/>
            <person name="Yamane H."/>
            <person name="Yoshiki S."/>
            <person name="Yoshihara R."/>
            <person name="Yukawa K."/>
            <person name="Zhong H."/>
            <person name="Yano M."/>
            <person name="Yuan Q."/>
            <person name="Ouyang S."/>
            <person name="Liu J."/>
            <person name="Jones K.M."/>
            <person name="Gansberger K."/>
            <person name="Moffat K."/>
            <person name="Hill J."/>
            <person name="Bera J."/>
            <person name="Fadrosh D."/>
            <person name="Jin S."/>
            <person name="Johri S."/>
            <person name="Kim M."/>
            <person name="Overton L."/>
            <person name="Reardon M."/>
            <person name="Tsitrin T."/>
            <person name="Vuong H."/>
            <person name="Weaver B."/>
            <person name="Ciecko A."/>
            <person name="Tallon L."/>
            <person name="Jackson J."/>
            <person name="Pai G."/>
            <person name="Aken S.V."/>
            <person name="Utterback T."/>
            <person name="Reidmuller S."/>
            <person name="Feldblyum T."/>
            <person name="Hsiao J."/>
            <person name="Zismann V."/>
            <person name="Iobst S."/>
            <person name="de Vazeille A.R."/>
            <person name="Buell C.R."/>
            <person name="Ying K."/>
            <person name="Li Y."/>
            <person name="Lu T."/>
            <person name="Huang Y."/>
            <person name="Zhao Q."/>
            <person name="Feng Q."/>
            <person name="Zhang L."/>
            <person name="Zhu J."/>
            <person name="Weng Q."/>
            <person name="Mu J."/>
            <person name="Lu Y."/>
            <person name="Fan D."/>
            <person name="Liu Y."/>
            <person name="Guan J."/>
            <person name="Zhang Y."/>
            <person name="Yu S."/>
            <person name="Liu X."/>
            <person name="Zhang Y."/>
            <person name="Hong G."/>
            <person name="Han B."/>
            <person name="Choisne N."/>
            <person name="Demange N."/>
            <person name="Orjeda G."/>
            <person name="Samain S."/>
            <person name="Cattolico L."/>
            <person name="Pelletier E."/>
            <person name="Couloux A."/>
            <person name="Segurens B."/>
            <person name="Wincker P."/>
            <person name="D'Hont A."/>
            <person name="Scarpelli C."/>
            <person name="Weissenbach J."/>
            <person name="Salanoubat M."/>
            <person name="Quetier F."/>
            <person name="Yu Y."/>
            <person name="Kim H.R."/>
            <person name="Rambo T."/>
            <person name="Currie J."/>
            <person name="Collura K."/>
            <person name="Luo M."/>
            <person name="Yang T."/>
            <person name="Ammiraju J.S.S."/>
            <person name="Engler F."/>
            <person name="Soderlund C."/>
            <person name="Wing R.A."/>
            <person name="Palmer L.E."/>
            <person name="de la Bastide M."/>
            <person name="Spiegel L."/>
            <person name="Nascimento L."/>
            <person name="Zutavern T."/>
            <person name="O'Shaughnessy A."/>
            <person name="Dike S."/>
            <person name="Dedhia N."/>
            <person name="Preston R."/>
            <person name="Balija V."/>
            <person name="McCombie W.R."/>
            <person name="Chow T."/>
            <person name="Chen H."/>
            <person name="Chung M."/>
            <person name="Chen C."/>
            <person name="Shaw J."/>
            <person name="Wu H."/>
            <person name="Hsiao K."/>
            <person name="Chao Y."/>
            <person name="Chu M."/>
            <person name="Cheng C."/>
            <person name="Hour A."/>
            <person name="Lee P."/>
            <person name="Lin S."/>
            <person name="Lin Y."/>
            <person name="Liou J."/>
            <person name="Liu S."/>
            <person name="Hsing Y."/>
            <person name="Raghuvanshi S."/>
            <person name="Mohanty A."/>
            <person name="Bharti A.K."/>
            <person name="Gaur A."/>
            <person name="Gupta V."/>
            <person name="Kumar D."/>
            <person name="Ravi V."/>
            <person name="Vij S."/>
            <person name="Kapur A."/>
            <person name="Khurana P."/>
            <person name="Khurana P."/>
            <person name="Khurana J.P."/>
            <person name="Tyagi A.K."/>
            <person name="Gaikwad K."/>
            <person name="Singh A."/>
            <person name="Dalal V."/>
            <person name="Srivastava S."/>
            <person name="Dixit A."/>
            <person name="Pal A.K."/>
            <person name="Ghazi I.A."/>
            <person name="Yadav M."/>
            <person name="Pandit A."/>
            <person name="Bhargava A."/>
            <person name="Sureshbabu K."/>
            <person name="Batra K."/>
            <person name="Sharma T.R."/>
            <person name="Mohapatra T."/>
            <person name="Singh N.K."/>
            <person name="Messing J."/>
            <person name="Nelson A.B."/>
            <person name="Fuks G."/>
            <person name="Kavchok S."/>
            <person name="Keizer G."/>
            <person name="Linton E."/>
            <person name="Llaca V."/>
            <person name="Song R."/>
            <person name="Tanyolac B."/>
            <person name="Young S."/>
            <person name="Ho-Il K."/>
            <person name="Hahn J.H."/>
            <person name="Sangsakoo G."/>
            <person name="Vanavichit A."/>
            <person name="de Mattos Luiz.A.T."/>
            <person name="Zimmer P.D."/>
            <person name="Malone G."/>
            <person name="Dellagostin O."/>
            <person name="de Oliveira A.C."/>
            <person name="Bevan M."/>
            <person name="Bancroft I."/>
            <person name="Minx P."/>
            <person name="Cordum H."/>
            <person name="Wilson R."/>
            <person name="Cheng Z."/>
            <person name="Jin W."/>
            <person name="Jiang J."/>
            <person name="Leong S.A."/>
            <person name="Iwama H."/>
            <person name="Gojobori T."/>
            <person name="Itoh T."/>
            <person name="Niimura Y."/>
            <person name="Fujii Y."/>
            <person name="Habara T."/>
            <person name="Sakai H."/>
            <person name="Sato Y."/>
            <person name="Wilson G."/>
            <person name="Kumar K."/>
            <person name="McCouch S."/>
            <person name="Juretic N."/>
            <person name="Hoen D."/>
            <person name="Wright S."/>
            <person name="Bruskiewich R."/>
            <person name="Bureau T."/>
            <person name="Miyao A."/>
            <person name="Hirochika H."/>
            <person name="Nishikawa T."/>
            <person name="Kadowaki K."/>
            <person name="Sugiura M."/>
            <person name="Burr B."/>
            <person name="Sasaki T."/>
        </authorList>
    </citation>
    <scope>NUCLEOTIDE SEQUENCE [LARGE SCALE GENOMIC DNA]</scope>
    <source>
        <strain evidence="4">cv. Nipponbare</strain>
    </source>
</reference>
<accession>Q5Z4Y1</accession>
<dbReference type="Pfam" id="PF05754">
    <property type="entry name" value="DUF834"/>
    <property type="match status" value="1"/>
</dbReference>
<reference evidence="4" key="2">
    <citation type="journal article" date="2008" name="Nucleic Acids Res.">
        <title>The rice annotation project database (RAP-DB): 2008 update.</title>
        <authorList>
            <consortium name="The rice annotation project (RAP)"/>
        </authorList>
    </citation>
    <scope>GENOME REANNOTATION</scope>
    <source>
        <strain evidence="4">cv. Nipponbare</strain>
    </source>
</reference>
<protein>
    <recommendedName>
        <fullName evidence="2">DUF834 domain-containing protein</fullName>
    </recommendedName>
</protein>
<feature type="region of interest" description="Disordered" evidence="1">
    <location>
        <begin position="70"/>
        <end position="104"/>
    </location>
</feature>
<sequence>MDSPATPTDFSPLLSLVPRNESYYTKENLEKGIYDVIADVIIAGHGTVDTTTGKRGLGWAIRGHLRVEDDDANSPVQRTTTDDDERRPATRFNGGSTRVPDGDAPAVFGGCEGADGIPLLLKNPTVATDGSGDDASGGATRPEDRRRRRRLKQLGGNSTGDGSAWDLGEATDAPDLMEEEPTAQVGSALSGAGRRHCSGREAN</sequence>
<organism evidence="3 4">
    <name type="scientific">Oryza sativa subsp. japonica</name>
    <name type="common">Rice</name>
    <dbReference type="NCBI Taxonomy" id="39947"/>
    <lineage>
        <taxon>Eukaryota</taxon>
        <taxon>Viridiplantae</taxon>
        <taxon>Streptophyta</taxon>
        <taxon>Embryophyta</taxon>
        <taxon>Tracheophyta</taxon>
        <taxon>Spermatophyta</taxon>
        <taxon>Magnoliopsida</taxon>
        <taxon>Liliopsida</taxon>
        <taxon>Poales</taxon>
        <taxon>Poaceae</taxon>
        <taxon>BOP clade</taxon>
        <taxon>Oryzoideae</taxon>
        <taxon>Oryzeae</taxon>
        <taxon>Oryzinae</taxon>
        <taxon>Oryza</taxon>
        <taxon>Oryza sativa</taxon>
    </lineage>
</organism>
<name>Q5Z4Y1_ORYSJ</name>
<evidence type="ECO:0000259" key="2">
    <source>
        <dbReference type="Pfam" id="PF05754"/>
    </source>
</evidence>
<dbReference type="InterPro" id="IPR008552">
    <property type="entry name" value="DUF834"/>
</dbReference>
<dbReference type="EMBL" id="AP005921">
    <property type="protein sequence ID" value="BAD62213.1"/>
    <property type="molecule type" value="Genomic_DNA"/>
</dbReference>
<dbReference type="AlphaFoldDB" id="Q5Z4Y1"/>
<evidence type="ECO:0000313" key="4">
    <source>
        <dbReference type="Proteomes" id="UP000000763"/>
    </source>
</evidence>
<gene>
    <name evidence="3" type="primary">B1061F01.5</name>
</gene>
<proteinExistence type="predicted"/>
<feature type="region of interest" description="Disordered" evidence="1">
    <location>
        <begin position="122"/>
        <end position="203"/>
    </location>
</feature>
<dbReference type="Proteomes" id="UP000000763">
    <property type="component" value="Chromosome 6"/>
</dbReference>